<evidence type="ECO:0000256" key="1">
    <source>
        <dbReference type="SAM" id="MobiDB-lite"/>
    </source>
</evidence>
<dbReference type="EMBL" id="FNKK01000001">
    <property type="protein sequence ID" value="SDQ03336.1"/>
    <property type="molecule type" value="Genomic_DNA"/>
</dbReference>
<proteinExistence type="predicted"/>
<gene>
    <name evidence="2" type="ORF">SAMN04489764_0044</name>
</gene>
<feature type="region of interest" description="Disordered" evidence="1">
    <location>
        <begin position="46"/>
        <end position="65"/>
    </location>
</feature>
<protein>
    <submittedName>
        <fullName evidence="2">Uncharacterized protein</fullName>
    </submittedName>
</protein>
<name>A0A1H0XL40_9ACTN</name>
<dbReference type="AlphaFoldDB" id="A0A1H0XL40"/>
<dbReference type="STRING" id="35622.SAMN04489764_0044"/>
<organism evidence="2 3">
    <name type="scientific">Thermostaphylospora chromogena</name>
    <dbReference type="NCBI Taxonomy" id="35622"/>
    <lineage>
        <taxon>Bacteria</taxon>
        <taxon>Bacillati</taxon>
        <taxon>Actinomycetota</taxon>
        <taxon>Actinomycetes</taxon>
        <taxon>Streptosporangiales</taxon>
        <taxon>Thermomonosporaceae</taxon>
        <taxon>Thermostaphylospora</taxon>
    </lineage>
</organism>
<dbReference type="Proteomes" id="UP000217103">
    <property type="component" value="Unassembled WGS sequence"/>
</dbReference>
<keyword evidence="3" id="KW-1185">Reference proteome</keyword>
<evidence type="ECO:0000313" key="2">
    <source>
        <dbReference type="EMBL" id="SDQ03336.1"/>
    </source>
</evidence>
<evidence type="ECO:0000313" key="3">
    <source>
        <dbReference type="Proteomes" id="UP000217103"/>
    </source>
</evidence>
<accession>A0A1H0XL40</accession>
<sequence>MLQLVDDPLAGSDLLLKMGTPRRISLDLGALPVVLQFGALVVKRDGGVTQPGSDRQRGESSRSLVGVHDGAELAQSACGEIPLLFRPPQSVISGVPGGAPLWGVRAVPERDPLVVDAVELLPVSGHRASAALPLQPLDRISWHRPQVAARPLREPLGHLRAKLGRPLVHDRGQAARVGQQPRG</sequence>
<reference evidence="2 3" key="1">
    <citation type="submission" date="2016-10" db="EMBL/GenBank/DDBJ databases">
        <authorList>
            <person name="de Groot N.N."/>
        </authorList>
    </citation>
    <scope>NUCLEOTIDE SEQUENCE [LARGE SCALE GENOMIC DNA]</scope>
    <source>
        <strain evidence="2 3">DSM 43794</strain>
    </source>
</reference>
<feature type="region of interest" description="Disordered" evidence="1">
    <location>
        <begin position="164"/>
        <end position="183"/>
    </location>
</feature>
<dbReference type="RefSeq" id="WP_131815387.1">
    <property type="nucleotide sequence ID" value="NZ_FNKK01000001.1"/>
</dbReference>